<reference evidence="2" key="1">
    <citation type="journal article" date="2019" name="Int. J. Syst. Evol. Microbiol.">
        <title>The Global Catalogue of Microorganisms (GCM) 10K type strain sequencing project: providing services to taxonomists for standard genome sequencing and annotation.</title>
        <authorList>
            <consortium name="The Broad Institute Genomics Platform"/>
            <consortium name="The Broad Institute Genome Sequencing Center for Infectious Disease"/>
            <person name="Wu L."/>
            <person name="Ma J."/>
        </authorList>
    </citation>
    <scope>NUCLEOTIDE SEQUENCE [LARGE SCALE GENOMIC DNA]</scope>
    <source>
        <strain evidence="2">CGMCC 1.10106</strain>
    </source>
</reference>
<comment type="caution">
    <text evidence="1">The sequence shown here is derived from an EMBL/GenBank/DDBJ whole genome shotgun (WGS) entry which is preliminary data.</text>
</comment>
<sequence length="363" mass="40747">MLTKGDDYPIHQTPEPIAYAGSDRNFYDRYFFNGYSADGELYFAAALGVYPHLNIMDAAFGVRIGDVQYNIRASRHLNMERMDTQVGPIRIEVLEPLQRLRIVIDDNEHGIAADIVFEGRTPPIEEPRVTRRNGPRMVMDFTRLTQLGRYSGWVRAGGHDVQFGERQVQGVRDRSWGVRAIGMRDPQEAVPAQVPQFHWFWVPAQFEDRGILFLVNEDAEGVTWHTSTVVVHDDGRVEHGDGSIDVTYQAGTRWPTSGTITMSDGTRIDLKPGPKFFMTGIGYLDPEWAHGINKGPLAIGYDEIRTNEITEFKPPYIYAQSFAQATLTTPEGRTQRGFGSFESLSMGPHRGHGFTAFCDGATG</sequence>
<evidence type="ECO:0000313" key="1">
    <source>
        <dbReference type="EMBL" id="GGA37380.1"/>
    </source>
</evidence>
<dbReference type="EMBL" id="BMDW01000002">
    <property type="protein sequence ID" value="GGA37380.1"/>
    <property type="molecule type" value="Genomic_DNA"/>
</dbReference>
<dbReference type="Proteomes" id="UP000618591">
    <property type="component" value="Unassembled WGS sequence"/>
</dbReference>
<name>A0ABQ1G5A9_9SPHN</name>
<gene>
    <name evidence="1" type="ORF">GCM10011395_04610</name>
</gene>
<keyword evidence="2" id="KW-1185">Reference proteome</keyword>
<dbReference type="SUPFAM" id="SSF159245">
    <property type="entry name" value="AttH-like"/>
    <property type="match status" value="1"/>
</dbReference>
<evidence type="ECO:0000313" key="2">
    <source>
        <dbReference type="Proteomes" id="UP000618591"/>
    </source>
</evidence>
<dbReference type="RefSeq" id="WP_229732767.1">
    <property type="nucleotide sequence ID" value="NZ_BMDW01000002.1"/>
</dbReference>
<protein>
    <submittedName>
        <fullName evidence="1">Uncharacterized protein</fullName>
    </submittedName>
</protein>
<accession>A0ABQ1G5A9</accession>
<organism evidence="1 2">
    <name type="scientific">Sphingomonas psychrolutea</name>
    <dbReference type="NCBI Taxonomy" id="1259676"/>
    <lineage>
        <taxon>Bacteria</taxon>
        <taxon>Pseudomonadati</taxon>
        <taxon>Pseudomonadota</taxon>
        <taxon>Alphaproteobacteria</taxon>
        <taxon>Sphingomonadales</taxon>
        <taxon>Sphingomonadaceae</taxon>
        <taxon>Sphingomonas</taxon>
    </lineage>
</organism>
<proteinExistence type="predicted"/>